<evidence type="ECO:0000313" key="9">
    <source>
        <dbReference type="EMBL" id="MFC4748031.1"/>
    </source>
</evidence>
<comment type="caution">
    <text evidence="9">The sequence shown here is derived from an EMBL/GenBank/DDBJ whole genome shotgun (WGS) entry which is preliminary data.</text>
</comment>
<dbReference type="Gene3D" id="1.20.1600.10">
    <property type="entry name" value="Outer membrane efflux proteins (OEP)"/>
    <property type="match status" value="1"/>
</dbReference>
<dbReference type="InterPro" id="IPR003423">
    <property type="entry name" value="OMP_efflux"/>
</dbReference>
<organism evidence="9 10">
    <name type="scientific">Flavobacterium branchiicola</name>
    <dbReference type="NCBI Taxonomy" id="1114875"/>
    <lineage>
        <taxon>Bacteria</taxon>
        <taxon>Pseudomonadati</taxon>
        <taxon>Bacteroidota</taxon>
        <taxon>Flavobacteriia</taxon>
        <taxon>Flavobacteriales</taxon>
        <taxon>Flavobacteriaceae</taxon>
        <taxon>Flavobacterium</taxon>
    </lineage>
</organism>
<evidence type="ECO:0000256" key="3">
    <source>
        <dbReference type="ARBA" id="ARBA00022448"/>
    </source>
</evidence>
<dbReference type="Pfam" id="PF02321">
    <property type="entry name" value="OEP"/>
    <property type="match status" value="2"/>
</dbReference>
<keyword evidence="8" id="KW-0732">Signal</keyword>
<name>A0ABV9PF68_9FLAO</name>
<dbReference type="EMBL" id="JBHSGV010000004">
    <property type="protein sequence ID" value="MFC4748031.1"/>
    <property type="molecule type" value="Genomic_DNA"/>
</dbReference>
<accession>A0ABV9PF68</accession>
<gene>
    <name evidence="9" type="ORF">ACFO5S_11270</name>
</gene>
<dbReference type="PANTHER" id="PTHR30026">
    <property type="entry name" value="OUTER MEMBRANE PROTEIN TOLC"/>
    <property type="match status" value="1"/>
</dbReference>
<evidence type="ECO:0000256" key="5">
    <source>
        <dbReference type="ARBA" id="ARBA00022692"/>
    </source>
</evidence>
<evidence type="ECO:0000256" key="7">
    <source>
        <dbReference type="ARBA" id="ARBA00023237"/>
    </source>
</evidence>
<evidence type="ECO:0000256" key="6">
    <source>
        <dbReference type="ARBA" id="ARBA00023136"/>
    </source>
</evidence>
<feature type="signal peptide" evidence="8">
    <location>
        <begin position="1"/>
        <end position="28"/>
    </location>
</feature>
<protein>
    <submittedName>
        <fullName evidence="9">TolC family protein</fullName>
    </submittedName>
</protein>
<evidence type="ECO:0000256" key="4">
    <source>
        <dbReference type="ARBA" id="ARBA00022452"/>
    </source>
</evidence>
<keyword evidence="5" id="KW-0812">Transmembrane</keyword>
<dbReference type="RefSeq" id="WP_213258026.1">
    <property type="nucleotide sequence ID" value="NZ_JAGYWA010000004.1"/>
</dbReference>
<feature type="chain" id="PRO_5046635010" evidence="8">
    <location>
        <begin position="29"/>
        <end position="446"/>
    </location>
</feature>
<dbReference type="SUPFAM" id="SSF56954">
    <property type="entry name" value="Outer membrane efflux proteins (OEP)"/>
    <property type="match status" value="1"/>
</dbReference>
<evidence type="ECO:0000256" key="2">
    <source>
        <dbReference type="ARBA" id="ARBA00007613"/>
    </source>
</evidence>
<dbReference type="Proteomes" id="UP001595935">
    <property type="component" value="Unassembled WGS sequence"/>
</dbReference>
<sequence>MNYFLAKKKQFRCIILSLVILGPAIGFAQLENGKEARSITLEEATSLGIQNNRRLKMANVDVAIANENVDQAKIAKVPRIGLNAGYNYIGNPVLYEGFYENRVEVDYYNHQGFANIVSSVPIYAGGAINDKIDQQKLISQMQETVVKMTEAEVKNAIAEYYFTLEKLYRQIEVTKQNIINTDLRISQLKSRVANGQNLKSDLLRTELQQSNFKVSVFRSTNNVELFSNYLDILIGLPTNTILKPEVNESMIPTADVDLQQSLSEAFQNRMEIKRAELNVKLSESSLSLTKSGFKPNINASLILNSEYPAQWPSYLNIVNFWAAGLSLNWDVSSFYNIKHRIKADKFQIDKNSIALDATKDQIDREVKTAFIRFAESKKNITTYQKDVELSLSNYKIVKSRYDNDFALISDMVDAELQLNNSKISLVNANLDLIIQYYSLQYAMGKL</sequence>
<keyword evidence="7" id="KW-0998">Cell outer membrane</keyword>
<keyword evidence="3" id="KW-0813">Transport</keyword>
<reference evidence="10" key="1">
    <citation type="journal article" date="2019" name="Int. J. Syst. Evol. Microbiol.">
        <title>The Global Catalogue of Microorganisms (GCM) 10K type strain sequencing project: providing services to taxonomists for standard genome sequencing and annotation.</title>
        <authorList>
            <consortium name="The Broad Institute Genomics Platform"/>
            <consortium name="The Broad Institute Genome Sequencing Center for Infectious Disease"/>
            <person name="Wu L."/>
            <person name="Ma J."/>
        </authorList>
    </citation>
    <scope>NUCLEOTIDE SEQUENCE [LARGE SCALE GENOMIC DNA]</scope>
    <source>
        <strain evidence="10">WYCCWR 13023</strain>
    </source>
</reference>
<comment type="subcellular location">
    <subcellularLocation>
        <location evidence="1">Cell outer membrane</location>
    </subcellularLocation>
</comment>
<keyword evidence="6" id="KW-0472">Membrane</keyword>
<keyword evidence="10" id="KW-1185">Reference proteome</keyword>
<dbReference type="InterPro" id="IPR051906">
    <property type="entry name" value="TolC-like"/>
</dbReference>
<evidence type="ECO:0000313" key="10">
    <source>
        <dbReference type="Proteomes" id="UP001595935"/>
    </source>
</evidence>
<evidence type="ECO:0000256" key="1">
    <source>
        <dbReference type="ARBA" id="ARBA00004442"/>
    </source>
</evidence>
<keyword evidence="4" id="KW-1134">Transmembrane beta strand</keyword>
<proteinExistence type="inferred from homology"/>
<dbReference type="PANTHER" id="PTHR30026:SF23">
    <property type="entry name" value="TO APRF-PUTATIVE OUTER MEMBRANE EFFLUX PROTEIN OR SECRETED ALKALINE PHOSPHATASE-RELATED"/>
    <property type="match status" value="1"/>
</dbReference>
<comment type="similarity">
    <text evidence="2">Belongs to the outer membrane factor (OMF) (TC 1.B.17) family.</text>
</comment>
<evidence type="ECO:0000256" key="8">
    <source>
        <dbReference type="SAM" id="SignalP"/>
    </source>
</evidence>